<accession>A0A8F5BN70</accession>
<keyword evidence="1" id="KW-0812">Transmembrane</keyword>
<dbReference type="KEGG" id="sshi:J5U23_01253"/>
<dbReference type="GeneID" id="65562847"/>
<dbReference type="EMBL" id="CP077717">
    <property type="protein sequence ID" value="QXJ28384.1"/>
    <property type="molecule type" value="Genomic_DNA"/>
</dbReference>
<evidence type="ECO:0000313" key="3">
    <source>
        <dbReference type="Proteomes" id="UP000694018"/>
    </source>
</evidence>
<protein>
    <submittedName>
        <fullName evidence="2">Uncharacterized protein</fullName>
    </submittedName>
</protein>
<dbReference type="AlphaFoldDB" id="A0A8F5BN70"/>
<reference evidence="2" key="1">
    <citation type="journal article" date="2021" name="Environ. Microbiol.">
        <title>New insights into the diversity and evolution of the archaeal mobilome from three complete genomes of Saccharolobus shibatae.</title>
        <authorList>
            <person name="Medvedeva S."/>
            <person name="Brandt D."/>
            <person name="Cvirkaite-Krupovic V."/>
            <person name="Liu Y."/>
            <person name="Severinov K."/>
            <person name="Ishino S."/>
            <person name="Ishino Y."/>
            <person name="Prangishvili D."/>
            <person name="Kalinowski J."/>
            <person name="Krupovic M."/>
        </authorList>
    </citation>
    <scope>NUCLEOTIDE SEQUENCE</scope>
    <source>
        <strain evidence="2">B12</strain>
    </source>
</reference>
<dbReference type="RefSeq" id="WP_218267295.1">
    <property type="nucleotide sequence ID" value="NZ_CP077717.1"/>
</dbReference>
<feature type="transmembrane region" description="Helical" evidence="1">
    <location>
        <begin position="43"/>
        <end position="62"/>
    </location>
</feature>
<sequence length="79" mass="9292">MKWIIIGLVSLLLTIVDYKIGIESVKLVYGYAVYQLLTTIPFNVVYLCLIFLIELLIINSFLKLRRIFNIFRHKDKSPM</sequence>
<keyword evidence="1" id="KW-1133">Transmembrane helix</keyword>
<organism evidence="2 3">
    <name type="scientific">Saccharolobus shibatae (strain ATCC 51178 / DSM 5389 / JCM 8931 / NBRC 15437 / B12)</name>
    <name type="common">Sulfolobus shibatae</name>
    <dbReference type="NCBI Taxonomy" id="523848"/>
    <lineage>
        <taxon>Archaea</taxon>
        <taxon>Thermoproteota</taxon>
        <taxon>Thermoprotei</taxon>
        <taxon>Sulfolobales</taxon>
        <taxon>Sulfolobaceae</taxon>
        <taxon>Saccharolobus</taxon>
    </lineage>
</organism>
<evidence type="ECO:0000313" key="2">
    <source>
        <dbReference type="EMBL" id="QXJ28384.1"/>
    </source>
</evidence>
<name>A0A8F5BN70_SACSH</name>
<evidence type="ECO:0000256" key="1">
    <source>
        <dbReference type="SAM" id="Phobius"/>
    </source>
</evidence>
<keyword evidence="1" id="KW-0472">Membrane</keyword>
<gene>
    <name evidence="2" type="ORF">J5U23_01253</name>
</gene>
<dbReference type="OrthoDB" id="375198at2157"/>
<proteinExistence type="predicted"/>
<dbReference type="Proteomes" id="UP000694018">
    <property type="component" value="Chromosome"/>
</dbReference>